<protein>
    <submittedName>
        <fullName evidence="1">Uncharacterized protein</fullName>
    </submittedName>
</protein>
<sequence length="363" mass="41248">MCQETFNATFKVAIQKHSPFYIPAKGSLDRQRGVDILLLETLASALGFRLHLVQPRDAKWGSFHNGSWNGMIGMIIRKEADIAAGGMSVLADRHAWVLFSSPYLLDRSTFIVRAPRKIAHPAILLRPFSWHLCTHRIHLDFFWASGCCSVQVLSMGYCGNLISYMTGAWPRARRRTRSINLHGEVLSNRFACGTIRDASEHVMLKSDNSSLSKLLLRSLESRERNFVQSDIEGLLECLRRNYAYIAAEITVDADIVDPERFLFARDNFRIESYALAFPSDFCCIEPVNRKIAELQAGGLVTFWLRQTMVGTRRRSYRDEPTLHPLVMPHFRGPFLLLGIGMAVSTLVALLEYTATRRICKYDT</sequence>
<evidence type="ECO:0000313" key="1">
    <source>
        <dbReference type="EMBL" id="KAH6923212.1"/>
    </source>
</evidence>
<proteinExistence type="predicted"/>
<gene>
    <name evidence="1" type="ORF">HPB50_024925</name>
</gene>
<keyword evidence="2" id="KW-1185">Reference proteome</keyword>
<dbReference type="Proteomes" id="UP000821845">
    <property type="component" value="Chromosome 9"/>
</dbReference>
<comment type="caution">
    <text evidence="1">The sequence shown here is derived from an EMBL/GenBank/DDBJ whole genome shotgun (WGS) entry which is preliminary data.</text>
</comment>
<accession>A0ACB7RQM4</accession>
<reference evidence="1" key="1">
    <citation type="submission" date="2020-05" db="EMBL/GenBank/DDBJ databases">
        <title>Large-scale comparative analyses of tick genomes elucidate their genetic diversity and vector capacities.</title>
        <authorList>
            <person name="Jia N."/>
            <person name="Wang J."/>
            <person name="Shi W."/>
            <person name="Du L."/>
            <person name="Sun Y."/>
            <person name="Zhan W."/>
            <person name="Jiang J."/>
            <person name="Wang Q."/>
            <person name="Zhang B."/>
            <person name="Ji P."/>
            <person name="Sakyi L.B."/>
            <person name="Cui X."/>
            <person name="Yuan T."/>
            <person name="Jiang B."/>
            <person name="Yang W."/>
            <person name="Lam T.T.-Y."/>
            <person name="Chang Q."/>
            <person name="Ding S."/>
            <person name="Wang X."/>
            <person name="Zhu J."/>
            <person name="Ruan X."/>
            <person name="Zhao L."/>
            <person name="Wei J."/>
            <person name="Que T."/>
            <person name="Du C."/>
            <person name="Cheng J."/>
            <person name="Dai P."/>
            <person name="Han X."/>
            <person name="Huang E."/>
            <person name="Gao Y."/>
            <person name="Liu J."/>
            <person name="Shao H."/>
            <person name="Ye R."/>
            <person name="Li L."/>
            <person name="Wei W."/>
            <person name="Wang X."/>
            <person name="Wang C."/>
            <person name="Yang T."/>
            <person name="Huo Q."/>
            <person name="Li W."/>
            <person name="Guo W."/>
            <person name="Chen H."/>
            <person name="Zhou L."/>
            <person name="Ni X."/>
            <person name="Tian J."/>
            <person name="Zhou Y."/>
            <person name="Sheng Y."/>
            <person name="Liu T."/>
            <person name="Pan Y."/>
            <person name="Xia L."/>
            <person name="Li J."/>
            <person name="Zhao F."/>
            <person name="Cao W."/>
        </authorList>
    </citation>
    <scope>NUCLEOTIDE SEQUENCE</scope>
    <source>
        <strain evidence="1">Hyas-2018</strain>
    </source>
</reference>
<name>A0ACB7RQM4_HYAAI</name>
<organism evidence="1 2">
    <name type="scientific">Hyalomma asiaticum</name>
    <name type="common">Tick</name>
    <dbReference type="NCBI Taxonomy" id="266040"/>
    <lineage>
        <taxon>Eukaryota</taxon>
        <taxon>Metazoa</taxon>
        <taxon>Ecdysozoa</taxon>
        <taxon>Arthropoda</taxon>
        <taxon>Chelicerata</taxon>
        <taxon>Arachnida</taxon>
        <taxon>Acari</taxon>
        <taxon>Parasitiformes</taxon>
        <taxon>Ixodida</taxon>
        <taxon>Ixodoidea</taxon>
        <taxon>Ixodidae</taxon>
        <taxon>Hyalomminae</taxon>
        <taxon>Hyalomma</taxon>
    </lineage>
</organism>
<dbReference type="EMBL" id="CM023489">
    <property type="protein sequence ID" value="KAH6923212.1"/>
    <property type="molecule type" value="Genomic_DNA"/>
</dbReference>
<evidence type="ECO:0000313" key="2">
    <source>
        <dbReference type="Proteomes" id="UP000821845"/>
    </source>
</evidence>